<reference evidence="2" key="1">
    <citation type="submission" date="2015-10" db="EMBL/GenBank/DDBJ databases">
        <title>Genome of Paenibacillus bovis sp. nov.</title>
        <authorList>
            <person name="Wu Z."/>
            <person name="Gao C."/>
            <person name="Liu Z."/>
            <person name="Zheng H."/>
        </authorList>
    </citation>
    <scope>NUCLEOTIDE SEQUENCE [LARGE SCALE GENOMIC DNA]</scope>
    <source>
        <strain evidence="2">BD3526</strain>
    </source>
</reference>
<evidence type="ECO:0000313" key="2">
    <source>
        <dbReference type="Proteomes" id="UP000078148"/>
    </source>
</evidence>
<reference evidence="1 2" key="2">
    <citation type="journal article" date="2016" name="Int. J. Syst. Evol. Microbiol.">
        <title>Paenibacillus bovis sp. nov., isolated from raw yak (Bos grunniens) milk.</title>
        <authorList>
            <person name="Gao C."/>
            <person name="Han J."/>
            <person name="Liu Z."/>
            <person name="Xu X."/>
            <person name="Hang F."/>
            <person name="Wu Z."/>
        </authorList>
    </citation>
    <scope>NUCLEOTIDE SEQUENCE [LARGE SCALE GENOMIC DNA]</scope>
    <source>
        <strain evidence="1 2">BD3526</strain>
    </source>
</reference>
<accession>A0A172ZFX6</accession>
<dbReference type="EMBL" id="CP013023">
    <property type="protein sequence ID" value="ANF96439.1"/>
    <property type="molecule type" value="Genomic_DNA"/>
</dbReference>
<dbReference type="RefSeq" id="WP_060534287.1">
    <property type="nucleotide sequence ID" value="NZ_CP013023.1"/>
</dbReference>
<proteinExistence type="predicted"/>
<dbReference type="Proteomes" id="UP000078148">
    <property type="component" value="Chromosome"/>
</dbReference>
<keyword evidence="2" id="KW-1185">Reference proteome</keyword>
<dbReference type="OrthoDB" id="2647092at2"/>
<dbReference type="KEGG" id="pbv:AR543_10780"/>
<name>A0A172ZFX6_9BACL</name>
<sequence>MRTEDQIKSKLGELNTQKRNLQARLSTLTPEAAAYTSLNEQLARIDDMTMMLEWVLDQPQGKYHA</sequence>
<dbReference type="AlphaFoldDB" id="A0A172ZFX6"/>
<protein>
    <submittedName>
        <fullName evidence="1">Uncharacterized protein</fullName>
    </submittedName>
</protein>
<evidence type="ECO:0000313" key="1">
    <source>
        <dbReference type="EMBL" id="ANF96439.1"/>
    </source>
</evidence>
<gene>
    <name evidence="1" type="ORF">AR543_10780</name>
</gene>
<organism evidence="1 2">
    <name type="scientific">Paenibacillus bovis</name>
    <dbReference type="NCBI Taxonomy" id="1616788"/>
    <lineage>
        <taxon>Bacteria</taxon>
        <taxon>Bacillati</taxon>
        <taxon>Bacillota</taxon>
        <taxon>Bacilli</taxon>
        <taxon>Bacillales</taxon>
        <taxon>Paenibacillaceae</taxon>
        <taxon>Paenibacillus</taxon>
    </lineage>
</organism>